<dbReference type="CDD" id="cd13127">
    <property type="entry name" value="MATE_tuaB_like"/>
    <property type="match status" value="1"/>
</dbReference>
<dbReference type="EMBL" id="CP011971">
    <property type="protein sequence ID" value="AMN46423.1"/>
    <property type="molecule type" value="Genomic_DNA"/>
</dbReference>
<keyword evidence="4 7" id="KW-0812">Transmembrane</keyword>
<feature type="transmembrane region" description="Helical" evidence="7">
    <location>
        <begin position="381"/>
        <end position="402"/>
    </location>
</feature>
<feature type="transmembrane region" description="Helical" evidence="7">
    <location>
        <begin position="327"/>
        <end position="345"/>
    </location>
</feature>
<name>A0A127F7K1_STEDE</name>
<feature type="transmembrane region" description="Helical" evidence="7">
    <location>
        <begin position="357"/>
        <end position="375"/>
    </location>
</feature>
<evidence type="ECO:0000256" key="7">
    <source>
        <dbReference type="SAM" id="Phobius"/>
    </source>
</evidence>
<feature type="transmembrane region" description="Helical" evidence="7">
    <location>
        <begin position="447"/>
        <end position="468"/>
    </location>
</feature>
<evidence type="ECO:0000256" key="3">
    <source>
        <dbReference type="ARBA" id="ARBA00022475"/>
    </source>
</evidence>
<comment type="subcellular location">
    <subcellularLocation>
        <location evidence="1">Cell membrane</location>
        <topology evidence="1">Multi-pass membrane protein</topology>
    </subcellularLocation>
</comment>
<evidence type="ECO:0008006" key="10">
    <source>
        <dbReference type="Google" id="ProtNLM"/>
    </source>
</evidence>
<protein>
    <recommendedName>
        <fullName evidence="10">Polysaccharide biosynthesis protein C-terminal domain-containing protein</fullName>
    </recommendedName>
</protein>
<sequence length="500" mass="54275">MANSLRQATLSSIRWAAVLQVARGLLNILIAFVLVRLLDQADFGLVALVTSILVLMATVVDLGFGAALIQKREISKADISTAFVANLILGLTLTIIVTITAPLIAKFWNEPRLTNVLIVSSTLLTIRVFSSVPMALYERELNLKTVTHVTINSVLVGSVIKVILAWMGYGVWSLVAGELATQAISAFLLRSGLRHSLSIRFVNGASFRDLFRFGRSMALTNLLNNLSQNVDVLVVGKLVSSSMLGIYSISLTISSLLGSVLNAVVQRVSFSAFSRVQDDAAKLRKAYLEALRYSTLIAVPPTIGLALVSDEFVRVFLSSRWEEAIPVIRILAIFAAANALGGALWGQVLKAKGQVNLLLWMSVVRVVALPLAILTGSPWGIIGICTGIAVYALIFRFVYQFVVNQYLEISMSDFFRMVMPSLLNSLAMSCSILLTGSILHQLQADPILMLVVKASTGVTTVAGVMLFFGRRDFTTLWNAVAPQSLHLHGSYWGQGMGVKE</sequence>
<dbReference type="GO" id="GO:0005886">
    <property type="term" value="C:plasma membrane"/>
    <property type="evidence" value="ECO:0007669"/>
    <property type="project" value="UniProtKB-SubCell"/>
</dbReference>
<dbReference type="STRING" id="465721.ACG33_04755"/>
<dbReference type="Pfam" id="PF13440">
    <property type="entry name" value="Polysacc_synt_3"/>
    <property type="match status" value="1"/>
</dbReference>
<evidence type="ECO:0000313" key="8">
    <source>
        <dbReference type="EMBL" id="AMN46423.1"/>
    </source>
</evidence>
<keyword evidence="5 7" id="KW-1133">Transmembrane helix</keyword>
<proteinExistence type="inferred from homology"/>
<evidence type="ECO:0000256" key="5">
    <source>
        <dbReference type="ARBA" id="ARBA00022989"/>
    </source>
</evidence>
<dbReference type="PANTHER" id="PTHR30250:SF10">
    <property type="entry name" value="LIPOPOLYSACCHARIDE BIOSYNTHESIS PROTEIN WZXC"/>
    <property type="match status" value="1"/>
</dbReference>
<evidence type="ECO:0000256" key="2">
    <source>
        <dbReference type="ARBA" id="ARBA00007430"/>
    </source>
</evidence>
<keyword evidence="6 7" id="KW-0472">Membrane</keyword>
<reference evidence="8 9" key="1">
    <citation type="submission" date="2015-06" db="EMBL/GenBank/DDBJ databases">
        <title>A Comprehensive Approach to Explore the Metabolic and Phylogenetic Diversity of Bacterial Steroid Degradation in the Environment: Testosterone as an Example.</title>
        <authorList>
            <person name="Yang F.-C."/>
            <person name="Chen Y.-L."/>
            <person name="Yu C.-P."/>
            <person name="Tang S.-L."/>
            <person name="Wang P.-H."/>
            <person name="Ismail W."/>
            <person name="Wang C.-H."/>
            <person name="Yang C.-Y."/>
            <person name="Chiang Y.-R."/>
        </authorList>
    </citation>
    <scope>NUCLEOTIDE SEQUENCE [LARGE SCALE GENOMIC DNA]</scope>
    <source>
        <strain evidence="8 9">DSM 18526</strain>
    </source>
</reference>
<evidence type="ECO:0000256" key="4">
    <source>
        <dbReference type="ARBA" id="ARBA00022692"/>
    </source>
</evidence>
<feature type="transmembrane region" description="Helical" evidence="7">
    <location>
        <begin position="286"/>
        <end position="307"/>
    </location>
</feature>
<comment type="similarity">
    <text evidence="2">Belongs to the polysaccharide synthase family.</text>
</comment>
<feature type="transmembrane region" description="Helical" evidence="7">
    <location>
        <begin position="12"/>
        <end position="37"/>
    </location>
</feature>
<dbReference type="PANTHER" id="PTHR30250">
    <property type="entry name" value="PST FAMILY PREDICTED COLANIC ACID TRANSPORTER"/>
    <property type="match status" value="1"/>
</dbReference>
<feature type="transmembrane region" description="Helical" evidence="7">
    <location>
        <begin position="244"/>
        <end position="265"/>
    </location>
</feature>
<evidence type="ECO:0000256" key="6">
    <source>
        <dbReference type="ARBA" id="ARBA00023136"/>
    </source>
</evidence>
<organism evidence="8 9">
    <name type="scientific">Steroidobacter denitrificans</name>
    <dbReference type="NCBI Taxonomy" id="465721"/>
    <lineage>
        <taxon>Bacteria</taxon>
        <taxon>Pseudomonadati</taxon>
        <taxon>Pseudomonadota</taxon>
        <taxon>Gammaproteobacteria</taxon>
        <taxon>Steroidobacterales</taxon>
        <taxon>Steroidobacteraceae</taxon>
        <taxon>Steroidobacter</taxon>
    </lineage>
</organism>
<dbReference type="KEGG" id="sdf:ACG33_04755"/>
<feature type="transmembrane region" description="Helical" evidence="7">
    <location>
        <begin position="116"/>
        <end position="137"/>
    </location>
</feature>
<keyword evidence="9" id="KW-1185">Reference proteome</keyword>
<evidence type="ECO:0000313" key="9">
    <source>
        <dbReference type="Proteomes" id="UP000070250"/>
    </source>
</evidence>
<dbReference type="Proteomes" id="UP000070250">
    <property type="component" value="Chromosome"/>
</dbReference>
<dbReference type="InterPro" id="IPR050833">
    <property type="entry name" value="Poly_Biosynth_Transport"/>
</dbReference>
<gene>
    <name evidence="8" type="ORF">ACG33_04755</name>
</gene>
<feature type="transmembrane region" description="Helical" evidence="7">
    <location>
        <begin position="43"/>
        <end position="69"/>
    </location>
</feature>
<keyword evidence="3" id="KW-1003">Cell membrane</keyword>
<feature type="transmembrane region" description="Helical" evidence="7">
    <location>
        <begin position="414"/>
        <end position="435"/>
    </location>
</feature>
<accession>A0A127F7K1</accession>
<dbReference type="AlphaFoldDB" id="A0A127F7K1"/>
<feature type="transmembrane region" description="Helical" evidence="7">
    <location>
        <begin position="149"/>
        <end position="169"/>
    </location>
</feature>
<feature type="transmembrane region" description="Helical" evidence="7">
    <location>
        <begin position="81"/>
        <end position="104"/>
    </location>
</feature>
<evidence type="ECO:0000256" key="1">
    <source>
        <dbReference type="ARBA" id="ARBA00004651"/>
    </source>
</evidence>